<dbReference type="AlphaFoldDB" id="A0A1J0GCM5"/>
<reference evidence="7" key="1">
    <citation type="journal article" date="2016" name="Front. Microbiol.">
        <title>Complete Genome Sequence of Clostridium estertheticum DSM 8809, a Microbe Identified in Spoiled Vacuum Packed Beef.</title>
        <authorList>
            <person name="Yu Z."/>
            <person name="Gunn L."/>
            <person name="Brennan E."/>
            <person name="Reid R."/>
            <person name="Wall P.G."/>
            <person name="Gaora O.P."/>
            <person name="Hurley D."/>
            <person name="Bolton D."/>
            <person name="Fanning S."/>
        </authorList>
    </citation>
    <scope>NUCLEOTIDE SEQUENCE [LARGE SCALE GENOMIC DNA]</scope>
    <source>
        <strain evidence="7">DSM 8809</strain>
    </source>
</reference>
<dbReference type="Proteomes" id="UP000182569">
    <property type="component" value="Chromosome"/>
</dbReference>
<dbReference type="InterPro" id="IPR011105">
    <property type="entry name" value="Cell_wall_hydrolase_SleB"/>
</dbReference>
<evidence type="ECO:0000256" key="3">
    <source>
        <dbReference type="SAM" id="SignalP"/>
    </source>
</evidence>
<evidence type="ECO:0000313" key="7">
    <source>
        <dbReference type="Proteomes" id="UP000182569"/>
    </source>
</evidence>
<dbReference type="Gene3D" id="6.10.250.3150">
    <property type="match status" value="1"/>
</dbReference>
<protein>
    <submittedName>
        <fullName evidence="6">Uncharacterized protein</fullName>
    </submittedName>
</protein>
<evidence type="ECO:0000259" key="4">
    <source>
        <dbReference type="Pfam" id="PF07486"/>
    </source>
</evidence>
<evidence type="ECO:0000259" key="5">
    <source>
        <dbReference type="Pfam" id="PF24568"/>
    </source>
</evidence>
<dbReference type="RefSeq" id="WP_071611383.1">
    <property type="nucleotide sequence ID" value="NZ_CP015756.1"/>
</dbReference>
<feature type="domain" description="Cell wall hydrolase SleB" evidence="4">
    <location>
        <begin position="267"/>
        <end position="354"/>
    </location>
</feature>
<organism evidence="6 7">
    <name type="scientific">Clostridium estertheticum subsp. estertheticum</name>
    <dbReference type="NCBI Taxonomy" id="1552"/>
    <lineage>
        <taxon>Bacteria</taxon>
        <taxon>Bacillati</taxon>
        <taxon>Bacillota</taxon>
        <taxon>Clostridia</taxon>
        <taxon>Eubacteriales</taxon>
        <taxon>Clostridiaceae</taxon>
        <taxon>Clostridium</taxon>
    </lineage>
</organism>
<dbReference type="Gene3D" id="1.10.10.2520">
    <property type="entry name" value="Cell wall hydrolase SleB, domain 1"/>
    <property type="match status" value="1"/>
</dbReference>
<dbReference type="Pfam" id="PF24568">
    <property type="entry name" value="CC_PcsB"/>
    <property type="match status" value="1"/>
</dbReference>
<keyword evidence="7" id="KW-1185">Reference proteome</keyword>
<name>A0A1J0GCM5_9CLOT</name>
<keyword evidence="1 3" id="KW-0732">Signal</keyword>
<dbReference type="KEGG" id="ceu:A7L45_02895"/>
<feature type="signal peptide" evidence="3">
    <location>
        <begin position="1"/>
        <end position="25"/>
    </location>
</feature>
<evidence type="ECO:0000313" key="6">
    <source>
        <dbReference type="EMBL" id="APC39087.1"/>
    </source>
</evidence>
<feature type="domain" description="Peptidoglycan hydrolase PcsB coiled-coil" evidence="5">
    <location>
        <begin position="85"/>
        <end position="153"/>
    </location>
</feature>
<gene>
    <name evidence="6" type="ORF">A7L45_02895</name>
</gene>
<feature type="coiled-coil region" evidence="2">
    <location>
        <begin position="34"/>
        <end position="61"/>
    </location>
</feature>
<evidence type="ECO:0000256" key="1">
    <source>
        <dbReference type="ARBA" id="ARBA00022729"/>
    </source>
</evidence>
<dbReference type="InterPro" id="IPR042047">
    <property type="entry name" value="SleB_dom1"/>
</dbReference>
<dbReference type="Pfam" id="PF07486">
    <property type="entry name" value="Hydrolase_2"/>
    <property type="match status" value="1"/>
</dbReference>
<dbReference type="EMBL" id="CP015756">
    <property type="protein sequence ID" value="APC39087.1"/>
    <property type="molecule type" value="Genomic_DNA"/>
</dbReference>
<dbReference type="InterPro" id="IPR057309">
    <property type="entry name" value="PcsB_CC"/>
</dbReference>
<dbReference type="STRING" id="1552.A7L45_02895"/>
<sequence>MNKKLNSVMMALVVIMCFSFTSVYADSTSDKANIQQVKVQRRNLESKVEIMNSQLKTIMAKINKNETNITIAQKDIKQTKVKLVKAEVDIKAEQIIFDKRMRAMYMNGSASYIDIMLGADGIDDFISRLENIKTIVNFDQKAIGDMKTKEASINLKKVALEKGNTKLLSLRADNKEDLAILTKQKSDQNLLALKLDALENKYGAQLVIDEAIVARQALEAKQVGKSVKASSSNTVQDSNIVIKNAAIKYTASDLDLLARLITAEAGGESYNAQVAVGAVVINRVRSGSFPNSISAVINDKANGVYQFTPVLNGNINRTAQAGTMKAAIEALSGTDPTNNSMYFYSGSTPPGSPKSASIRIDHLTFLGM</sequence>
<proteinExistence type="predicted"/>
<accession>A0A1J0GCM5</accession>
<feature type="chain" id="PRO_5009611870" evidence="3">
    <location>
        <begin position="26"/>
        <end position="368"/>
    </location>
</feature>
<keyword evidence="2" id="KW-0175">Coiled coil</keyword>
<evidence type="ECO:0000256" key="2">
    <source>
        <dbReference type="SAM" id="Coils"/>
    </source>
</evidence>
<dbReference type="GO" id="GO:0016787">
    <property type="term" value="F:hydrolase activity"/>
    <property type="evidence" value="ECO:0007669"/>
    <property type="project" value="InterPro"/>
</dbReference>